<name>A0A9P7YER4_9HELO</name>
<keyword evidence="3" id="KW-1185">Reference proteome</keyword>
<sequence>MRSSFFAGSAALLALASFVHAVPQFAASSSSQTSTATRVLVSQAAAATGTTACNNSPLLCNRSYRNITHMGAHNSASLRDSSTDFSTSGNTFYNATVALSAGIRLLQAQVHLENGVLHLCHSSCTLLDSGTLQAWLSAITVWMDANPDEVVTILLVNADDQTAASYGTVFAASGISAYGYTPSSTSAMSTWPTLQTMIAANTRLVTFITNMDYSTAYPYLLPEFTYVFETAFGVTSTDGFNCTLDRPSTQTSSAGAISAGFMGLINHFLDKDVGFGILIPDISNITNTNSPSTTNVAALGRQASDCNREWGEKPTFILTDFFNVGPAIATADLLNGITATGRTSLSTAQLTVTTSVASSGSGSSPFAIAGAIMAFVAIGNIVWL</sequence>
<accession>A0A9P7YER4</accession>
<organism evidence="2 3">
    <name type="scientific">Amylocarpus encephaloides</name>
    <dbReference type="NCBI Taxonomy" id="45428"/>
    <lineage>
        <taxon>Eukaryota</taxon>
        <taxon>Fungi</taxon>
        <taxon>Dikarya</taxon>
        <taxon>Ascomycota</taxon>
        <taxon>Pezizomycotina</taxon>
        <taxon>Leotiomycetes</taxon>
        <taxon>Helotiales</taxon>
        <taxon>Helotiales incertae sedis</taxon>
        <taxon>Amylocarpus</taxon>
    </lineage>
</organism>
<dbReference type="AlphaFoldDB" id="A0A9P7YER4"/>
<dbReference type="PANTHER" id="PTHR13593:SF80">
    <property type="entry name" value="PLC-LIKE PHOSPHODIESTERASE"/>
    <property type="match status" value="1"/>
</dbReference>
<evidence type="ECO:0000256" key="1">
    <source>
        <dbReference type="SAM" id="SignalP"/>
    </source>
</evidence>
<dbReference type="GO" id="GO:0006629">
    <property type="term" value="P:lipid metabolic process"/>
    <property type="evidence" value="ECO:0007669"/>
    <property type="project" value="InterPro"/>
</dbReference>
<dbReference type="PANTHER" id="PTHR13593">
    <property type="match status" value="1"/>
</dbReference>
<evidence type="ECO:0000313" key="2">
    <source>
        <dbReference type="EMBL" id="KAG9231740.1"/>
    </source>
</evidence>
<evidence type="ECO:0000313" key="3">
    <source>
        <dbReference type="Proteomes" id="UP000824998"/>
    </source>
</evidence>
<dbReference type="Proteomes" id="UP000824998">
    <property type="component" value="Unassembled WGS sequence"/>
</dbReference>
<dbReference type="Pfam" id="PF26146">
    <property type="entry name" value="PI-PLC_X"/>
    <property type="match status" value="1"/>
</dbReference>
<protein>
    <submittedName>
        <fullName evidence="2">PLC-like phosphodiesterase</fullName>
    </submittedName>
</protein>
<gene>
    <name evidence="2" type="ORF">BJ875DRAFT_106550</name>
</gene>
<proteinExistence type="predicted"/>
<feature type="signal peptide" evidence="1">
    <location>
        <begin position="1"/>
        <end position="21"/>
    </location>
</feature>
<keyword evidence="1" id="KW-0732">Signal</keyword>
<dbReference type="Gene3D" id="3.20.20.190">
    <property type="entry name" value="Phosphatidylinositol (PI) phosphodiesterase"/>
    <property type="match status" value="1"/>
</dbReference>
<dbReference type="OrthoDB" id="7984201at2759"/>
<dbReference type="InterPro" id="IPR051057">
    <property type="entry name" value="PI-PLC_domain"/>
</dbReference>
<comment type="caution">
    <text evidence="2">The sequence shown here is derived from an EMBL/GenBank/DDBJ whole genome shotgun (WGS) entry which is preliminary data.</text>
</comment>
<dbReference type="GO" id="GO:0008081">
    <property type="term" value="F:phosphoric diester hydrolase activity"/>
    <property type="evidence" value="ECO:0007669"/>
    <property type="project" value="InterPro"/>
</dbReference>
<reference evidence="2" key="1">
    <citation type="journal article" date="2021" name="IMA Fungus">
        <title>Genomic characterization of three marine fungi, including Emericellopsis atlantica sp. nov. with signatures of a generalist lifestyle and marine biomass degradation.</title>
        <authorList>
            <person name="Hagestad O.C."/>
            <person name="Hou L."/>
            <person name="Andersen J.H."/>
            <person name="Hansen E.H."/>
            <person name="Altermark B."/>
            <person name="Li C."/>
            <person name="Kuhnert E."/>
            <person name="Cox R.J."/>
            <person name="Crous P.W."/>
            <person name="Spatafora J.W."/>
            <person name="Lail K."/>
            <person name="Amirebrahimi M."/>
            <person name="Lipzen A."/>
            <person name="Pangilinan J."/>
            <person name="Andreopoulos W."/>
            <person name="Hayes R.D."/>
            <person name="Ng V."/>
            <person name="Grigoriev I.V."/>
            <person name="Jackson S.A."/>
            <person name="Sutton T.D.S."/>
            <person name="Dobson A.D.W."/>
            <person name="Rama T."/>
        </authorList>
    </citation>
    <scope>NUCLEOTIDE SEQUENCE</scope>
    <source>
        <strain evidence="2">TRa018bII</strain>
    </source>
</reference>
<feature type="chain" id="PRO_5040144176" evidence="1">
    <location>
        <begin position="22"/>
        <end position="384"/>
    </location>
</feature>
<dbReference type="InterPro" id="IPR017946">
    <property type="entry name" value="PLC-like_Pdiesterase_TIM-brl"/>
</dbReference>
<dbReference type="EMBL" id="MU251583">
    <property type="protein sequence ID" value="KAG9231740.1"/>
    <property type="molecule type" value="Genomic_DNA"/>
</dbReference>
<dbReference type="SUPFAM" id="SSF51695">
    <property type="entry name" value="PLC-like phosphodiesterases"/>
    <property type="match status" value="1"/>
</dbReference>